<keyword evidence="4" id="KW-1185">Reference proteome</keyword>
<evidence type="ECO:0000256" key="2">
    <source>
        <dbReference type="SAM" id="SignalP"/>
    </source>
</evidence>
<organism evidence="3 4">
    <name type="scientific">Chrysochromulina tobinii</name>
    <dbReference type="NCBI Taxonomy" id="1460289"/>
    <lineage>
        <taxon>Eukaryota</taxon>
        <taxon>Haptista</taxon>
        <taxon>Haptophyta</taxon>
        <taxon>Prymnesiophyceae</taxon>
        <taxon>Prymnesiales</taxon>
        <taxon>Chrysochromulinaceae</taxon>
        <taxon>Chrysochromulina</taxon>
    </lineage>
</organism>
<dbReference type="EMBL" id="JWZX01002995">
    <property type="protein sequence ID" value="KOO25292.1"/>
    <property type="molecule type" value="Genomic_DNA"/>
</dbReference>
<protein>
    <submittedName>
        <fullName evidence="3">Uncharacterized protein</fullName>
    </submittedName>
</protein>
<feature type="signal peptide" evidence="2">
    <location>
        <begin position="1"/>
        <end position="19"/>
    </location>
</feature>
<proteinExistence type="predicted"/>
<evidence type="ECO:0000313" key="3">
    <source>
        <dbReference type="EMBL" id="KOO25292.1"/>
    </source>
</evidence>
<evidence type="ECO:0000313" key="4">
    <source>
        <dbReference type="Proteomes" id="UP000037460"/>
    </source>
</evidence>
<feature type="chain" id="PRO_5005601816" evidence="2">
    <location>
        <begin position="20"/>
        <end position="349"/>
    </location>
</feature>
<gene>
    <name evidence="3" type="ORF">Ctob_009517</name>
</gene>
<sequence length="349" mass="37985">MVLLISMYAVLAIVNLTSYHVNPLHEGVIPVNMNTADIRGDIFFDLRSKTLPIECASDRANQTHDCRNQEVVDTDLVVTKLVMTVYGEFGEYARCNACNAKDVDPSSGLPCHGQNYLCVCGEPRQRDCTDQKPVGAENITTHFGGGGGCDWDTWIKYPWSCWGQEVVHKTAGPGKNTWYSSTSAGWCGAPGASPATCTWSAEVLKIVNKTCSDNSVYSAVEEYDALHDGRFAKCPHHPQTGPRRNTSDPCWIYSFYATVLGPDALMPGGAVAGMPVEILDQAFDRPFADEAQGGCPAIPPPPEAPPRLGSQRRYSHRSFGVLSGPQLQASFRAAAQLAAEEVAERRRRA</sequence>
<evidence type="ECO:0000256" key="1">
    <source>
        <dbReference type="SAM" id="MobiDB-lite"/>
    </source>
</evidence>
<dbReference type="Proteomes" id="UP000037460">
    <property type="component" value="Unassembled WGS sequence"/>
</dbReference>
<comment type="caution">
    <text evidence="3">The sequence shown here is derived from an EMBL/GenBank/DDBJ whole genome shotgun (WGS) entry which is preliminary data.</text>
</comment>
<name>A0A0M0JFZ6_9EUKA</name>
<keyword evidence="2" id="KW-0732">Signal</keyword>
<feature type="region of interest" description="Disordered" evidence="1">
    <location>
        <begin position="290"/>
        <end position="312"/>
    </location>
</feature>
<reference evidence="4" key="1">
    <citation type="journal article" date="2015" name="PLoS Genet.">
        <title>Genome Sequence and Transcriptome Analyses of Chrysochromulina tobin: Metabolic Tools for Enhanced Algal Fitness in the Prominent Order Prymnesiales (Haptophyceae).</title>
        <authorList>
            <person name="Hovde B.T."/>
            <person name="Deodato C.R."/>
            <person name="Hunsperger H.M."/>
            <person name="Ryken S.A."/>
            <person name="Yost W."/>
            <person name="Jha R.K."/>
            <person name="Patterson J."/>
            <person name="Monnat R.J. Jr."/>
            <person name="Barlow S.B."/>
            <person name="Starkenburg S.R."/>
            <person name="Cattolico R.A."/>
        </authorList>
    </citation>
    <scope>NUCLEOTIDE SEQUENCE</scope>
    <source>
        <strain evidence="4">CCMP291</strain>
    </source>
</reference>
<dbReference type="AlphaFoldDB" id="A0A0M0JFZ6"/>
<accession>A0A0M0JFZ6</accession>